<dbReference type="Pfam" id="PF16137">
    <property type="entry name" value="DUF4845"/>
    <property type="match status" value="1"/>
</dbReference>
<dbReference type="EMBL" id="BAABLD010000010">
    <property type="protein sequence ID" value="GAA5168245.1"/>
    <property type="molecule type" value="Genomic_DNA"/>
</dbReference>
<dbReference type="RefSeq" id="WP_345533708.1">
    <property type="nucleotide sequence ID" value="NZ_BAABLD010000010.1"/>
</dbReference>
<evidence type="ECO:0000313" key="3">
    <source>
        <dbReference type="Proteomes" id="UP001500547"/>
    </source>
</evidence>
<comment type="caution">
    <text evidence="2">The sequence shown here is derived from an EMBL/GenBank/DDBJ whole genome shotgun (WGS) entry which is preliminary data.</text>
</comment>
<proteinExistence type="predicted"/>
<reference evidence="3" key="1">
    <citation type="journal article" date="2019" name="Int. J. Syst. Evol. Microbiol.">
        <title>The Global Catalogue of Microorganisms (GCM) 10K type strain sequencing project: providing services to taxonomists for standard genome sequencing and annotation.</title>
        <authorList>
            <consortium name="The Broad Institute Genomics Platform"/>
            <consortium name="The Broad Institute Genome Sequencing Center for Infectious Disease"/>
            <person name="Wu L."/>
            <person name="Ma J."/>
        </authorList>
    </citation>
    <scope>NUCLEOTIDE SEQUENCE [LARGE SCALE GENOMIC DNA]</scope>
    <source>
        <strain evidence="3">JCM 18715</strain>
    </source>
</reference>
<sequence length="125" mass="13675">MQGFKRKQSGLTLVSTLIVGMFLVAALMLGLKLVPVFTEYSAVKGAFKSIISSTDVQQSATVFRNAFAKYAQINDINSVDPQTIVVTKEDGRAYLSVDYRREVELFGNCGLYFDFSVASEGAKGK</sequence>
<evidence type="ECO:0000256" key="1">
    <source>
        <dbReference type="SAM" id="Phobius"/>
    </source>
</evidence>
<evidence type="ECO:0000313" key="2">
    <source>
        <dbReference type="EMBL" id="GAA5168245.1"/>
    </source>
</evidence>
<keyword evidence="1" id="KW-0812">Transmembrane</keyword>
<protein>
    <submittedName>
        <fullName evidence="2">DUF4845 domain-containing protein</fullName>
    </submittedName>
</protein>
<dbReference type="InterPro" id="IPR032314">
    <property type="entry name" value="DUF4845"/>
</dbReference>
<feature type="transmembrane region" description="Helical" evidence="1">
    <location>
        <begin position="12"/>
        <end position="31"/>
    </location>
</feature>
<dbReference type="Proteomes" id="UP001500547">
    <property type="component" value="Unassembled WGS sequence"/>
</dbReference>
<name>A0ABP9QW55_9RHOO</name>
<keyword evidence="3" id="KW-1185">Reference proteome</keyword>
<accession>A0ABP9QW55</accession>
<gene>
    <name evidence="2" type="ORF">GCM10025770_27940</name>
</gene>
<organism evidence="2 3">
    <name type="scientific">Viridibacterium curvum</name>
    <dbReference type="NCBI Taxonomy" id="1101404"/>
    <lineage>
        <taxon>Bacteria</taxon>
        <taxon>Pseudomonadati</taxon>
        <taxon>Pseudomonadota</taxon>
        <taxon>Betaproteobacteria</taxon>
        <taxon>Rhodocyclales</taxon>
        <taxon>Rhodocyclaceae</taxon>
        <taxon>Viridibacterium</taxon>
    </lineage>
</organism>
<keyword evidence="1" id="KW-1133">Transmembrane helix</keyword>
<keyword evidence="1" id="KW-0472">Membrane</keyword>